<feature type="region of interest" description="Disordered" evidence="5">
    <location>
        <begin position="1"/>
        <end position="31"/>
    </location>
</feature>
<dbReference type="SUPFAM" id="SSF50494">
    <property type="entry name" value="Trypsin-like serine proteases"/>
    <property type="match status" value="1"/>
</dbReference>
<keyword evidence="8" id="KW-1185">Reference proteome</keyword>
<dbReference type="InterPro" id="IPR009003">
    <property type="entry name" value="Peptidase_S1_PA"/>
</dbReference>
<evidence type="ECO:0000256" key="3">
    <source>
        <dbReference type="ARBA" id="ARBA00022801"/>
    </source>
</evidence>
<dbReference type="AlphaFoldDB" id="A0AAW1RK45"/>
<keyword evidence="2" id="KW-0645">Protease</keyword>
<evidence type="ECO:0000256" key="5">
    <source>
        <dbReference type="SAM" id="MobiDB-lite"/>
    </source>
</evidence>
<dbReference type="InterPro" id="IPR001940">
    <property type="entry name" value="Peptidase_S1C"/>
</dbReference>
<keyword evidence="3" id="KW-0378">Hydrolase</keyword>
<dbReference type="Gene3D" id="2.40.10.10">
    <property type="entry name" value="Trypsin-like serine proteases"/>
    <property type="match status" value="2"/>
</dbReference>
<evidence type="ECO:0000256" key="4">
    <source>
        <dbReference type="ARBA" id="ARBA00022825"/>
    </source>
</evidence>
<keyword evidence="4" id="KW-0720">Serine protease</keyword>
<evidence type="ECO:0000313" key="8">
    <source>
        <dbReference type="Proteomes" id="UP001445335"/>
    </source>
</evidence>
<evidence type="ECO:0000256" key="1">
    <source>
        <dbReference type="ARBA" id="ARBA00010541"/>
    </source>
</evidence>
<sequence length="577" mass="63170">MDMHTDERPAKKTRLYDSDQDDAPVHATPRPPVEVVAAPEISTSALRSVLKVFVVQAVPNYAQPWQMRPQRSTSGSAFIVDTDNRWITTNAHVVSNATTVHVRRPGNPKKWRARVLCEAKICDLALLTVDADDFWLGDLMSLRFVQVPELQDSILVAGYPLGGDSLSITKGIVSRVTMTRYAHASNKLLGIQIDAAINPGNSGGPAFADLKQGLVAGVAFSKLSNADNVGYIIPWIIVQHFRAEYETHGTFRGCCSVGFRWQDMENNHLRLYFQMPDVRSGSLVYRLDPLAPAAEVLAEGDVVTEVDGVAVADDGTVSFRHEERVEFSHLIRCKHIGALCFLMLLVLTQVYRNGKEVALRYHLHQRRPLVPVLHGVDCVPSYLIIGGLVFMPLSIPFLEHAYGGQNWRKLAPVTILAVLNEYMEKPEQQVVVLFQVLAAELNFGYRFQCARCETFNGTELLNLEHLAEACDSCTDVYMRFGLEGGKCIILERKQALDNGPHILEQHAITFDRSADLREKTHTALVAASCQLPAAPHHAPAADAPPGAPAEAAAAPVAAPAPTKAAAAHVAAAATPPR</sequence>
<dbReference type="Pfam" id="PF13365">
    <property type="entry name" value="Trypsin_2"/>
    <property type="match status" value="1"/>
</dbReference>
<accession>A0AAW1RK45</accession>
<dbReference type="InterPro" id="IPR046449">
    <property type="entry name" value="DEGP_PDZ_sf"/>
</dbReference>
<evidence type="ECO:0000313" key="7">
    <source>
        <dbReference type="EMBL" id="KAK9834040.1"/>
    </source>
</evidence>
<feature type="domain" description="Protease Do-like PDZ" evidence="6">
    <location>
        <begin position="371"/>
        <end position="515"/>
    </location>
</feature>
<dbReference type="Proteomes" id="UP001445335">
    <property type="component" value="Unassembled WGS sequence"/>
</dbReference>
<dbReference type="InterPro" id="IPR036034">
    <property type="entry name" value="PDZ_sf"/>
</dbReference>
<organism evidence="7 8">
    <name type="scientific">Elliptochloris bilobata</name>
    <dbReference type="NCBI Taxonomy" id="381761"/>
    <lineage>
        <taxon>Eukaryota</taxon>
        <taxon>Viridiplantae</taxon>
        <taxon>Chlorophyta</taxon>
        <taxon>core chlorophytes</taxon>
        <taxon>Trebouxiophyceae</taxon>
        <taxon>Trebouxiophyceae incertae sedis</taxon>
        <taxon>Elliptochloris clade</taxon>
        <taxon>Elliptochloris</taxon>
    </lineage>
</organism>
<dbReference type="EMBL" id="JALJOU010000034">
    <property type="protein sequence ID" value="KAK9834040.1"/>
    <property type="molecule type" value="Genomic_DNA"/>
</dbReference>
<dbReference type="GO" id="GO:0006508">
    <property type="term" value="P:proteolysis"/>
    <property type="evidence" value="ECO:0007669"/>
    <property type="project" value="UniProtKB-KW"/>
</dbReference>
<dbReference type="Gene3D" id="3.20.190.20">
    <property type="match status" value="1"/>
</dbReference>
<dbReference type="PRINTS" id="PR00834">
    <property type="entry name" value="PROTEASES2C"/>
</dbReference>
<dbReference type="PANTHER" id="PTHR45980">
    <property type="match status" value="1"/>
</dbReference>
<evidence type="ECO:0000259" key="6">
    <source>
        <dbReference type="Pfam" id="PF17815"/>
    </source>
</evidence>
<dbReference type="InterPro" id="IPR041517">
    <property type="entry name" value="DEGP_PDZ"/>
</dbReference>
<proteinExistence type="inferred from homology"/>
<dbReference type="PANTHER" id="PTHR45980:SF18">
    <property type="entry name" value="PROTEASE DO-LIKE 9"/>
    <property type="match status" value="1"/>
</dbReference>
<reference evidence="7 8" key="1">
    <citation type="journal article" date="2024" name="Nat. Commun.">
        <title>Phylogenomics reveals the evolutionary origins of lichenization in chlorophyte algae.</title>
        <authorList>
            <person name="Puginier C."/>
            <person name="Libourel C."/>
            <person name="Otte J."/>
            <person name="Skaloud P."/>
            <person name="Haon M."/>
            <person name="Grisel S."/>
            <person name="Petersen M."/>
            <person name="Berrin J.G."/>
            <person name="Delaux P.M."/>
            <person name="Dal Grande F."/>
            <person name="Keller J."/>
        </authorList>
    </citation>
    <scope>NUCLEOTIDE SEQUENCE [LARGE SCALE GENOMIC DNA]</scope>
    <source>
        <strain evidence="7 8">SAG 245.80</strain>
    </source>
</reference>
<gene>
    <name evidence="7" type="ORF">WJX81_005089</name>
</gene>
<dbReference type="InterPro" id="IPR043504">
    <property type="entry name" value="Peptidase_S1_PA_chymotrypsin"/>
</dbReference>
<protein>
    <recommendedName>
        <fullName evidence="6">Protease Do-like PDZ domain-containing protein</fullName>
    </recommendedName>
</protein>
<feature type="region of interest" description="Disordered" evidence="5">
    <location>
        <begin position="535"/>
        <end position="558"/>
    </location>
</feature>
<evidence type="ECO:0000256" key="2">
    <source>
        <dbReference type="ARBA" id="ARBA00022670"/>
    </source>
</evidence>
<name>A0AAW1RK45_9CHLO</name>
<dbReference type="Pfam" id="PF17815">
    <property type="entry name" value="PDZ_3"/>
    <property type="match status" value="1"/>
</dbReference>
<dbReference type="GO" id="GO:0004252">
    <property type="term" value="F:serine-type endopeptidase activity"/>
    <property type="evidence" value="ECO:0007669"/>
    <property type="project" value="InterPro"/>
</dbReference>
<dbReference type="Gene3D" id="2.30.42.10">
    <property type="match status" value="1"/>
</dbReference>
<feature type="compositionally biased region" description="Basic and acidic residues" evidence="5">
    <location>
        <begin position="1"/>
        <end position="17"/>
    </location>
</feature>
<comment type="similarity">
    <text evidence="1">Belongs to the peptidase S1C family.</text>
</comment>
<comment type="caution">
    <text evidence="7">The sequence shown here is derived from an EMBL/GenBank/DDBJ whole genome shotgun (WGS) entry which is preliminary data.</text>
</comment>